<dbReference type="PROSITE" id="PS00041">
    <property type="entry name" value="HTH_ARAC_FAMILY_1"/>
    <property type="match status" value="1"/>
</dbReference>
<keyword evidence="6" id="KW-1185">Reference proteome</keyword>
<organism evidence="5 6">
    <name type="scientific">Halanaerobium saccharolyticum subsp. saccharolyticum DSM 6643</name>
    <dbReference type="NCBI Taxonomy" id="1293054"/>
    <lineage>
        <taxon>Bacteria</taxon>
        <taxon>Bacillati</taxon>
        <taxon>Bacillota</taxon>
        <taxon>Clostridia</taxon>
        <taxon>Halanaerobiales</taxon>
        <taxon>Halanaerobiaceae</taxon>
        <taxon>Halanaerobium</taxon>
    </lineage>
</organism>
<evidence type="ECO:0000256" key="3">
    <source>
        <dbReference type="ARBA" id="ARBA00023163"/>
    </source>
</evidence>
<dbReference type="Proteomes" id="UP000012063">
    <property type="component" value="Unassembled WGS sequence"/>
</dbReference>
<dbReference type="InterPro" id="IPR037923">
    <property type="entry name" value="HTH-like"/>
</dbReference>
<dbReference type="AlphaFoldDB" id="M5E0D9"/>
<dbReference type="PROSITE" id="PS01124">
    <property type="entry name" value="HTH_ARAC_FAMILY_2"/>
    <property type="match status" value="1"/>
</dbReference>
<evidence type="ECO:0000313" key="6">
    <source>
        <dbReference type="Proteomes" id="UP000012063"/>
    </source>
</evidence>
<keyword evidence="1" id="KW-0805">Transcription regulation</keyword>
<evidence type="ECO:0000256" key="2">
    <source>
        <dbReference type="ARBA" id="ARBA00023125"/>
    </source>
</evidence>
<dbReference type="PRINTS" id="PR00032">
    <property type="entry name" value="HTHARAC"/>
</dbReference>
<keyword evidence="2" id="KW-0238">DNA-binding</keyword>
<proteinExistence type="predicted"/>
<name>M5E0D9_9FIRM</name>
<dbReference type="InterPro" id="IPR003313">
    <property type="entry name" value="AraC-bd"/>
</dbReference>
<dbReference type="STRING" id="1293054.HSACCH_00993"/>
<dbReference type="InterPro" id="IPR018060">
    <property type="entry name" value="HTH_AraC"/>
</dbReference>
<accession>M5E0D9</accession>
<dbReference type="PANTHER" id="PTHR43280">
    <property type="entry name" value="ARAC-FAMILY TRANSCRIPTIONAL REGULATOR"/>
    <property type="match status" value="1"/>
</dbReference>
<dbReference type="SUPFAM" id="SSF46689">
    <property type="entry name" value="Homeodomain-like"/>
    <property type="match status" value="2"/>
</dbReference>
<dbReference type="Pfam" id="PF02311">
    <property type="entry name" value="AraC_binding"/>
    <property type="match status" value="1"/>
</dbReference>
<keyword evidence="3" id="KW-0804">Transcription</keyword>
<dbReference type="SMART" id="SM00342">
    <property type="entry name" value="HTH_ARAC"/>
    <property type="match status" value="1"/>
</dbReference>
<dbReference type="SUPFAM" id="SSF51215">
    <property type="entry name" value="Regulatory protein AraC"/>
    <property type="match status" value="1"/>
</dbReference>
<dbReference type="OrthoDB" id="9782911at2"/>
<dbReference type="GO" id="GO:0003700">
    <property type="term" value="F:DNA-binding transcription factor activity"/>
    <property type="evidence" value="ECO:0007669"/>
    <property type="project" value="InterPro"/>
</dbReference>
<gene>
    <name evidence="5" type="ORF">HSACCH_00993</name>
</gene>
<dbReference type="InParanoid" id="M5E0D9"/>
<dbReference type="InterPro" id="IPR009057">
    <property type="entry name" value="Homeodomain-like_sf"/>
</dbReference>
<dbReference type="Gene3D" id="1.10.10.60">
    <property type="entry name" value="Homeodomain-like"/>
    <property type="match status" value="2"/>
</dbReference>
<dbReference type="PANTHER" id="PTHR43280:SF2">
    <property type="entry name" value="HTH-TYPE TRANSCRIPTIONAL REGULATOR EXSA"/>
    <property type="match status" value="1"/>
</dbReference>
<dbReference type="InterPro" id="IPR018062">
    <property type="entry name" value="HTH_AraC-typ_CS"/>
</dbReference>
<reference evidence="6" key="1">
    <citation type="journal article" date="2013" name="Genome Announc.">
        <title>Genome Sequence of Halanaerobium saccharolyticum subsp. saccharolyticum Strain DSM 6643T, a Halophilic Hydrogen-Producing Bacterium.</title>
        <authorList>
            <person name="Kivisto A."/>
            <person name="Larjo A."/>
            <person name="Ciranna A."/>
            <person name="Santala V."/>
            <person name="Roos C."/>
            <person name="Karp M."/>
        </authorList>
    </citation>
    <scope>NUCLEOTIDE SEQUENCE [LARGE SCALE GENOMIC DNA]</scope>
    <source>
        <strain evidence="6">DSM 6643</strain>
    </source>
</reference>
<dbReference type="eggNOG" id="COG2207">
    <property type="taxonomic scope" value="Bacteria"/>
</dbReference>
<dbReference type="RefSeq" id="WP_005488332.1">
    <property type="nucleotide sequence ID" value="NZ_CAUI01000010.1"/>
</dbReference>
<evidence type="ECO:0000313" key="5">
    <source>
        <dbReference type="EMBL" id="CCU78927.1"/>
    </source>
</evidence>
<dbReference type="GO" id="GO:0043565">
    <property type="term" value="F:sequence-specific DNA binding"/>
    <property type="evidence" value="ECO:0007669"/>
    <property type="project" value="InterPro"/>
</dbReference>
<sequence length="289" mass="34341">MDKKDDNIYNESKLTNDFSISHRKTSSTVKYFKHYHNAYEILLQNSGSGEFFIKDNNYNMTSKSIFLIDKFDIHKTLVKKNSANYDRFVLQMKGPFLKNNCIFEKYDFHLTDIFKKNIKYIKLKDQDYKKIKYLTEKIIMESTKKKYMFQPIVHAYLLEMVVIIDRIIEIETKYSNKNDKKTNPNLQLAEIIAYINQNYKNKITLQNIAEKLYISKYYLSHFFKDSTGFTVIEFVNNKRIMEAQKLLIKSSENITDIAVNVGFNSLTHFERTFKKINGITPTQYRGIEK</sequence>
<dbReference type="Pfam" id="PF12833">
    <property type="entry name" value="HTH_18"/>
    <property type="match status" value="1"/>
</dbReference>
<evidence type="ECO:0000259" key="4">
    <source>
        <dbReference type="PROSITE" id="PS01124"/>
    </source>
</evidence>
<comment type="caution">
    <text evidence="5">The sequence shown here is derived from an EMBL/GenBank/DDBJ whole genome shotgun (WGS) entry which is preliminary data.</text>
</comment>
<feature type="domain" description="HTH araC/xylS-type" evidence="4">
    <location>
        <begin position="189"/>
        <end position="287"/>
    </location>
</feature>
<evidence type="ECO:0000256" key="1">
    <source>
        <dbReference type="ARBA" id="ARBA00023015"/>
    </source>
</evidence>
<dbReference type="InterPro" id="IPR020449">
    <property type="entry name" value="Tscrpt_reg_AraC-type_HTH"/>
</dbReference>
<protein>
    <submittedName>
        <fullName evidence="5">Transcriptional regulator, AraC family</fullName>
    </submittedName>
</protein>
<dbReference type="FunCoup" id="M5E0D9">
    <property type="interactions" value="39"/>
</dbReference>
<dbReference type="EMBL" id="CAUI01000010">
    <property type="protein sequence ID" value="CCU78927.1"/>
    <property type="molecule type" value="Genomic_DNA"/>
</dbReference>